<proteinExistence type="predicted"/>
<evidence type="ECO:0008006" key="3">
    <source>
        <dbReference type="Google" id="ProtNLM"/>
    </source>
</evidence>
<evidence type="ECO:0000256" key="1">
    <source>
        <dbReference type="SAM" id="Phobius"/>
    </source>
</evidence>
<reference evidence="2" key="1">
    <citation type="submission" date="2018-05" db="EMBL/GenBank/DDBJ databases">
        <authorList>
            <person name="Lanie J.A."/>
            <person name="Ng W.-L."/>
            <person name="Kazmierczak K.M."/>
            <person name="Andrzejewski T.M."/>
            <person name="Davidsen T.M."/>
            <person name="Wayne K.J."/>
            <person name="Tettelin H."/>
            <person name="Glass J.I."/>
            <person name="Rusch D."/>
            <person name="Podicherti R."/>
            <person name="Tsui H.-C.T."/>
            <person name="Winkler M.E."/>
        </authorList>
    </citation>
    <scope>NUCLEOTIDE SEQUENCE</scope>
</reference>
<keyword evidence="1" id="KW-1133">Transmembrane helix</keyword>
<organism evidence="2">
    <name type="scientific">marine metagenome</name>
    <dbReference type="NCBI Taxonomy" id="408172"/>
    <lineage>
        <taxon>unclassified sequences</taxon>
        <taxon>metagenomes</taxon>
        <taxon>ecological metagenomes</taxon>
    </lineage>
</organism>
<name>A0A382B9G2_9ZZZZ</name>
<keyword evidence="1" id="KW-0812">Transmembrane</keyword>
<dbReference type="PROSITE" id="PS00409">
    <property type="entry name" value="PROKAR_NTER_METHYL"/>
    <property type="match status" value="1"/>
</dbReference>
<dbReference type="Pfam" id="PF07963">
    <property type="entry name" value="N_methyl"/>
    <property type="match status" value="1"/>
</dbReference>
<dbReference type="EMBL" id="UINC01028797">
    <property type="protein sequence ID" value="SVB10425.1"/>
    <property type="molecule type" value="Genomic_DNA"/>
</dbReference>
<dbReference type="InterPro" id="IPR012902">
    <property type="entry name" value="N_methyl_site"/>
</dbReference>
<feature type="transmembrane region" description="Helical" evidence="1">
    <location>
        <begin position="12"/>
        <end position="34"/>
    </location>
</feature>
<protein>
    <recommendedName>
        <fullName evidence="3">Type II secretion system protein J</fullName>
    </recommendedName>
</protein>
<gene>
    <name evidence="2" type="ORF">METZ01_LOCUS163279</name>
</gene>
<sequence length="285" mass="32120">MKLLRESKKGFTLLELILALGIVGFIVVISLGAIRLGTLAQETGHLKVDTFQRLRLIENQLAQKIKSTYPVFVLPEESVFISKEFKKVPKRLLAFEGTSDSIRFVTFSAPLTSQGNPPWMHETFIFTGKHPESGKSGIIMAERTITSEHETTPVFNDSDQGQYFLLAENVAYLKFRYYQIEKLSPTTLESQTDTSVAYQGKWVTSVKQGSFRTFGELKKDEQKRKDFENNNKMSLPRAVEISLGLIEPSKAGSKKERRVIFSPPVVVPLYSGMSFALPIKKDEST</sequence>
<keyword evidence="1" id="KW-0472">Membrane</keyword>
<accession>A0A382B9G2</accession>
<dbReference type="AlphaFoldDB" id="A0A382B9G2"/>
<dbReference type="NCBIfam" id="TIGR02532">
    <property type="entry name" value="IV_pilin_GFxxxE"/>
    <property type="match status" value="1"/>
</dbReference>
<evidence type="ECO:0000313" key="2">
    <source>
        <dbReference type="EMBL" id="SVB10425.1"/>
    </source>
</evidence>